<protein>
    <recommendedName>
        <fullName evidence="1">non-specific serine/threonine protein kinase</fullName>
        <ecNumber evidence="1">2.7.11.1</ecNumber>
    </recommendedName>
</protein>
<organism evidence="14 15">
    <name type="scientific">Dreissena polymorpha</name>
    <name type="common">Zebra mussel</name>
    <name type="synonym">Mytilus polymorpha</name>
    <dbReference type="NCBI Taxonomy" id="45954"/>
    <lineage>
        <taxon>Eukaryota</taxon>
        <taxon>Metazoa</taxon>
        <taxon>Spiralia</taxon>
        <taxon>Lophotrochozoa</taxon>
        <taxon>Mollusca</taxon>
        <taxon>Bivalvia</taxon>
        <taxon>Autobranchia</taxon>
        <taxon>Heteroconchia</taxon>
        <taxon>Euheterodonta</taxon>
        <taxon>Imparidentia</taxon>
        <taxon>Neoheterodontei</taxon>
        <taxon>Myida</taxon>
        <taxon>Dreissenoidea</taxon>
        <taxon>Dreissenidae</taxon>
        <taxon>Dreissena</taxon>
    </lineage>
</organism>
<dbReference type="SMART" id="SM00175">
    <property type="entry name" value="RAB"/>
    <property type="match status" value="1"/>
</dbReference>
<evidence type="ECO:0000256" key="8">
    <source>
        <dbReference type="ARBA" id="ARBA00022840"/>
    </source>
</evidence>
<dbReference type="Gene3D" id="3.40.50.300">
    <property type="entry name" value="P-loop containing nucleotide triphosphate hydrolases"/>
    <property type="match status" value="1"/>
</dbReference>
<dbReference type="InterPro" id="IPR006553">
    <property type="entry name" value="Leu-rich_rpt_Cys-con_subtyp"/>
</dbReference>
<feature type="region of interest" description="Disordered" evidence="12">
    <location>
        <begin position="1"/>
        <end position="20"/>
    </location>
</feature>
<evidence type="ECO:0000256" key="6">
    <source>
        <dbReference type="ARBA" id="ARBA00022741"/>
    </source>
</evidence>
<feature type="region of interest" description="Disordered" evidence="12">
    <location>
        <begin position="72"/>
        <end position="99"/>
    </location>
</feature>
<dbReference type="InterPro" id="IPR001611">
    <property type="entry name" value="Leu-rich_rpt"/>
</dbReference>
<keyword evidence="7" id="KW-0418">Kinase</keyword>
<reference evidence="14" key="1">
    <citation type="journal article" date="2019" name="bioRxiv">
        <title>The Genome of the Zebra Mussel, Dreissena polymorpha: A Resource for Invasive Species Research.</title>
        <authorList>
            <person name="McCartney M.A."/>
            <person name="Auch B."/>
            <person name="Kono T."/>
            <person name="Mallez S."/>
            <person name="Zhang Y."/>
            <person name="Obille A."/>
            <person name="Becker A."/>
            <person name="Abrahante J.E."/>
            <person name="Garbe J."/>
            <person name="Badalamenti J.P."/>
            <person name="Herman A."/>
            <person name="Mangelson H."/>
            <person name="Liachko I."/>
            <person name="Sullivan S."/>
            <person name="Sone E.D."/>
            <person name="Koren S."/>
            <person name="Silverstein K.A.T."/>
            <person name="Beckman K.B."/>
            <person name="Gohl D.M."/>
        </authorList>
    </citation>
    <scope>NUCLEOTIDE SEQUENCE</scope>
    <source>
        <strain evidence="14">Duluth1</strain>
        <tissue evidence="14">Whole animal</tissue>
    </source>
</reference>
<dbReference type="EMBL" id="JAIWYP010000011">
    <property type="protein sequence ID" value="KAH3741006.1"/>
    <property type="molecule type" value="Genomic_DNA"/>
</dbReference>
<evidence type="ECO:0000313" key="14">
    <source>
        <dbReference type="EMBL" id="KAH3741006.1"/>
    </source>
</evidence>
<dbReference type="Gene3D" id="3.30.310.200">
    <property type="match status" value="1"/>
</dbReference>
<dbReference type="SUPFAM" id="SSF52540">
    <property type="entry name" value="P-loop containing nucleoside triphosphate hydrolases"/>
    <property type="match status" value="1"/>
</dbReference>
<evidence type="ECO:0000256" key="12">
    <source>
        <dbReference type="SAM" id="MobiDB-lite"/>
    </source>
</evidence>
<feature type="domain" description="Roc" evidence="13">
    <location>
        <begin position="1546"/>
        <end position="1720"/>
    </location>
</feature>
<keyword evidence="5" id="KW-0677">Repeat</keyword>
<keyword evidence="9" id="KW-0342">GTP-binding</keyword>
<accession>A0A9D4DAW9</accession>
<evidence type="ECO:0000256" key="3">
    <source>
        <dbReference type="ARBA" id="ARBA00022614"/>
    </source>
</evidence>
<evidence type="ECO:0000259" key="13">
    <source>
        <dbReference type="PROSITE" id="PS51424"/>
    </source>
</evidence>
<dbReference type="SUPFAM" id="SSF52047">
    <property type="entry name" value="RNI-like"/>
    <property type="match status" value="1"/>
</dbReference>
<dbReference type="InterPro" id="IPR050216">
    <property type="entry name" value="LRR_domain-containing"/>
</dbReference>
<evidence type="ECO:0000256" key="9">
    <source>
        <dbReference type="ARBA" id="ARBA00023134"/>
    </source>
</evidence>
<dbReference type="InterPro" id="IPR036388">
    <property type="entry name" value="WH-like_DNA-bd_sf"/>
</dbReference>
<dbReference type="InterPro" id="IPR032171">
    <property type="entry name" value="COR-A"/>
</dbReference>
<keyword evidence="6" id="KW-0547">Nucleotide-binding</keyword>
<dbReference type="Gene3D" id="1.10.10.10">
    <property type="entry name" value="Winged helix-like DNA-binding domain superfamily/Winged helix DNA-binding domain"/>
    <property type="match status" value="1"/>
</dbReference>
<dbReference type="PROSITE" id="PS51424">
    <property type="entry name" value="ROC"/>
    <property type="match status" value="1"/>
</dbReference>
<dbReference type="GO" id="GO:0004674">
    <property type="term" value="F:protein serine/threonine kinase activity"/>
    <property type="evidence" value="ECO:0007669"/>
    <property type="project" value="UniProtKB-KW"/>
</dbReference>
<dbReference type="SMART" id="SM00369">
    <property type="entry name" value="LRR_TYP"/>
    <property type="match status" value="6"/>
</dbReference>
<evidence type="ECO:0000256" key="7">
    <source>
        <dbReference type="ARBA" id="ARBA00022777"/>
    </source>
</evidence>
<evidence type="ECO:0000256" key="5">
    <source>
        <dbReference type="ARBA" id="ARBA00022737"/>
    </source>
</evidence>
<dbReference type="Pfam" id="PF13855">
    <property type="entry name" value="LRR_8"/>
    <property type="match status" value="1"/>
</dbReference>
<dbReference type="InterPro" id="IPR027417">
    <property type="entry name" value="P-loop_NTPase"/>
</dbReference>
<sequence length="2026" mass="227281">MKKQVVNVDKKKVTKTRVPNPQKLSAFEQYVEKDVMPTMQSLSNMKVLHQGDFKDFLVAQPNKEIHSVFAKEKEEPNIPGKRGKNPPRKSKFYPINGEESTNVKPLATKEVPQVQKVEIQHKVALLDIGNTSRYFPLPKAMRRKKMFMDTSKSCLEDYTGMFQLTDMAIYALMQADKGANCPAVQEVNFSACINLTDTGLKWFAGMSPNLQKVSLHGCCKVTETGLYVLTKCCKKLNHLNIIGTAALFIPKSVTEIKQLESKNIPMSVVPNFKPSGLDVFKVCVIHGKSSCRSVVKYLSGQQDQSLDPMSSLADFQVNNQFRVNIIECVESLSPMLVTKRALYLLPVGPTKDAAVEAKGVFAVICNVLNKTQNAVFILTSLHDKGETVPLVDIWREIDSLAKKLHEALKTEVQNDLKIAQDDLSFAASVETQMPLGYKASLCEALATLTVKVMDIDTSVPYNAKTELKPLVAGLEKVKELYPEYQEIPEELYSSLTDGSADKLLYSGVCPLEQLSQSNARLMKMQQLMGRAVQLDLVDESSAILCRPDWLATVMTFALTPPPPTEVKVTVVPGLPGNVSAWQLDDLVTQLQGSGLPADQARMGAQIAFKVSASVHPRYAVPYSALPASPPLPVENLFQSLGKADPLFYTVGYQAMISCPVSNGLFAQLLFFACKVRKWSYAWQGGCIIQEGVVETLIQWEVTADLTSIGVYSHSLRCEQEYGKVKDIVWHAVLQYRLVLDYILALNQVPYKMSLTFEPDPSDDITSGQKIDVDYVPDTVSKLVADHNFQPLDDSISCVVTCQLCGVTPSQARLLWKLHADSHFSVDNASNHGSVGCMYGVGEDECLFNDIGLSTTELDSFSMIIMEYTTGSNMTPYFHIGLTNSSGTASFNLNTGQLMYKFSSSASEKTMDIDAESIPKEGDLLKLLLVQTPSPDVIEFKLIRNTECIGSLAIPNQSYMPYIISGQGSSMTVTLQPVSVVQTPRDQVKQFTPMLIDKVMEAYGKATSGTKCSRMTYRAQVIEQRAVQKSQNTSALFEFFSSHSHFLCLLPREMSLTTVRYPSLKSIVDFSKQNAHLLCQGIKTDVLHFVDSSGLPLQDADKLLTPQNALYLQNCILGLAMQTHILPSKCSNLISGLTDDKLDAGTQVLRLLFMYLQVLELLVADKTSVVSFSEELLEVVNSLTKDKMFREHFAEGETIRCKGHAKTIRPNKELSEMSVVDFTKIYKFITKLDFQNNKIEKLPDDVFANFEVLESVNFSRNYLSSIPSGLGKLRELNKINFSHNELKDLAPDFVGLKDVIVSLDISHNPFNHLPHSVFMLQSLEELNAENIGTVDLTDIHQLKNLHHLNIGYNHVAQIPDTLGDLPLTFLNLSGVPWIPLSNYPSIVMFTKALSANNVTNKMDKEEMIRLFKGADLDESSDLSREEVATLNQTTLFDMYARLGQKALAYQKSSGFPPMIFHLQGLKTLILQYHGISAVPDQVKDLTQLTELDLSENPQLKTLSAELGALPLKQLQLKNCPAMNTPPKEIVARGFVAVMGYLKRLRLGASHCKRTKLMMVGLGGAGKTSLVQSLINKRYRSFINYDDPITDGIQINTWEVPIEDEDDKLTFSVWDFAGQTVYYNTHQFFLSNRAVYLLLWNVRQGYEHAGLDFWLSSIACHAPKAPIIVVGTHIDKVEKFRLPEDALRGRYPQISSFEYVSSYSGDGVESLRTIILKLTLQQKYMGEKIPVAWLTLEKKLIAHRAEKKQDILPFKTLESLGASCGIFDRTEFIQAIQFLHDLGAVQFFDTDFLRSMVVIYPQWIVDVMACLVTVHDGAVKDGKLMLKDIDKIWSAYPADLHPWLLRLTEEFDLTCPLEEEEASIVPCLLPDKEPKYDWPHPDPQKKRRETMMLYKFQYLPAGLFNRAQVRLHQYSKSSLLWKTGSFLKKNDHIALLLQTDDHEVIVRAQGFRPKNFIFLVHEMIENLIKESYAGVQYDFQIPCKDCLHMNVKEPSMMSYLKVTKALELNVPFIQCDKFFHILSIQQLK</sequence>
<dbReference type="GO" id="GO:0005737">
    <property type="term" value="C:cytoplasm"/>
    <property type="evidence" value="ECO:0007669"/>
    <property type="project" value="TreeGrafter"/>
</dbReference>
<evidence type="ECO:0000256" key="4">
    <source>
        <dbReference type="ARBA" id="ARBA00022679"/>
    </source>
</evidence>
<keyword evidence="8" id="KW-0067">ATP-binding</keyword>
<reference evidence="14" key="2">
    <citation type="submission" date="2020-11" db="EMBL/GenBank/DDBJ databases">
        <authorList>
            <person name="McCartney M.A."/>
            <person name="Auch B."/>
            <person name="Kono T."/>
            <person name="Mallez S."/>
            <person name="Becker A."/>
            <person name="Gohl D.M."/>
            <person name="Silverstein K.A.T."/>
            <person name="Koren S."/>
            <person name="Bechman K.B."/>
            <person name="Herman A."/>
            <person name="Abrahante J.E."/>
            <person name="Garbe J."/>
        </authorList>
    </citation>
    <scope>NUCLEOTIDE SEQUENCE</scope>
    <source>
        <strain evidence="14">Duluth1</strain>
        <tissue evidence="14">Whole animal</tissue>
    </source>
</reference>
<dbReference type="InterPro" id="IPR020859">
    <property type="entry name" value="ROC"/>
</dbReference>
<name>A0A9D4DAW9_DREPO</name>
<evidence type="ECO:0000256" key="2">
    <source>
        <dbReference type="ARBA" id="ARBA00022527"/>
    </source>
</evidence>
<dbReference type="PANTHER" id="PTHR48051:SF1">
    <property type="entry name" value="RAS SUPPRESSOR PROTEIN 1"/>
    <property type="match status" value="1"/>
</dbReference>
<dbReference type="SMART" id="SM00367">
    <property type="entry name" value="LRR_CC"/>
    <property type="match status" value="2"/>
</dbReference>
<feature type="compositionally biased region" description="Basic residues" evidence="12">
    <location>
        <begin position="81"/>
        <end position="91"/>
    </location>
</feature>
<dbReference type="Pfam" id="PF08477">
    <property type="entry name" value="Roc"/>
    <property type="match status" value="1"/>
</dbReference>
<gene>
    <name evidence="14" type="ORF">DPMN_047724</name>
</gene>
<keyword evidence="4" id="KW-0808">Transferase</keyword>
<evidence type="ECO:0000256" key="11">
    <source>
        <dbReference type="ARBA" id="ARBA00048679"/>
    </source>
</evidence>
<dbReference type="Gene3D" id="3.80.10.10">
    <property type="entry name" value="Ribonuclease Inhibitor"/>
    <property type="match status" value="3"/>
</dbReference>
<feature type="non-terminal residue" evidence="14">
    <location>
        <position position="2026"/>
    </location>
</feature>
<dbReference type="EC" id="2.7.11.1" evidence="1"/>
<dbReference type="InterPro" id="IPR032675">
    <property type="entry name" value="LRR_dom_sf"/>
</dbReference>
<dbReference type="InterPro" id="IPR057263">
    <property type="entry name" value="COR-B"/>
</dbReference>
<comment type="catalytic activity">
    <reaction evidence="11">
        <text>L-seryl-[protein] + ATP = O-phospho-L-seryl-[protein] + ADP + H(+)</text>
        <dbReference type="Rhea" id="RHEA:17989"/>
        <dbReference type="Rhea" id="RHEA-COMP:9863"/>
        <dbReference type="Rhea" id="RHEA-COMP:11604"/>
        <dbReference type="ChEBI" id="CHEBI:15378"/>
        <dbReference type="ChEBI" id="CHEBI:29999"/>
        <dbReference type="ChEBI" id="CHEBI:30616"/>
        <dbReference type="ChEBI" id="CHEBI:83421"/>
        <dbReference type="ChEBI" id="CHEBI:456216"/>
        <dbReference type="EC" id="2.7.11.1"/>
    </reaction>
</comment>
<evidence type="ECO:0000313" key="15">
    <source>
        <dbReference type="Proteomes" id="UP000828390"/>
    </source>
</evidence>
<dbReference type="Pfam" id="PF16095">
    <property type="entry name" value="COR-A"/>
    <property type="match status" value="1"/>
</dbReference>
<keyword evidence="2" id="KW-0723">Serine/threonine-protein kinase</keyword>
<evidence type="ECO:0000256" key="1">
    <source>
        <dbReference type="ARBA" id="ARBA00012513"/>
    </source>
</evidence>
<proteinExistence type="predicted"/>
<dbReference type="GO" id="GO:0005524">
    <property type="term" value="F:ATP binding"/>
    <property type="evidence" value="ECO:0007669"/>
    <property type="project" value="UniProtKB-KW"/>
</dbReference>
<dbReference type="Gene3D" id="3.30.70.1390">
    <property type="entry name" value="ROC domain from the Parkinson's disease-associated leucine-rich repeat kinase 2"/>
    <property type="match status" value="1"/>
</dbReference>
<keyword evidence="3" id="KW-0433">Leucine-rich repeat</keyword>
<comment type="caution">
    <text evidence="14">The sequence shown here is derived from an EMBL/GenBank/DDBJ whole genome shotgun (WGS) entry which is preliminary data.</text>
</comment>
<evidence type="ECO:0000256" key="10">
    <source>
        <dbReference type="ARBA" id="ARBA00047899"/>
    </source>
</evidence>
<dbReference type="Proteomes" id="UP000828390">
    <property type="component" value="Unassembled WGS sequence"/>
</dbReference>
<dbReference type="PANTHER" id="PTHR48051">
    <property type="match status" value="1"/>
</dbReference>
<dbReference type="SUPFAM" id="SSF52058">
    <property type="entry name" value="L domain-like"/>
    <property type="match status" value="1"/>
</dbReference>
<keyword evidence="15" id="KW-1185">Reference proteome</keyword>
<dbReference type="InterPro" id="IPR003591">
    <property type="entry name" value="Leu-rich_rpt_typical-subtyp"/>
</dbReference>
<dbReference type="Pfam" id="PF25497">
    <property type="entry name" value="COR-B"/>
    <property type="match status" value="1"/>
</dbReference>
<dbReference type="GO" id="GO:0009966">
    <property type="term" value="P:regulation of signal transduction"/>
    <property type="evidence" value="ECO:0007669"/>
    <property type="project" value="UniProtKB-ARBA"/>
</dbReference>
<comment type="catalytic activity">
    <reaction evidence="10">
        <text>L-threonyl-[protein] + ATP = O-phospho-L-threonyl-[protein] + ADP + H(+)</text>
        <dbReference type="Rhea" id="RHEA:46608"/>
        <dbReference type="Rhea" id="RHEA-COMP:11060"/>
        <dbReference type="Rhea" id="RHEA-COMP:11605"/>
        <dbReference type="ChEBI" id="CHEBI:15378"/>
        <dbReference type="ChEBI" id="CHEBI:30013"/>
        <dbReference type="ChEBI" id="CHEBI:30616"/>
        <dbReference type="ChEBI" id="CHEBI:61977"/>
        <dbReference type="ChEBI" id="CHEBI:456216"/>
        <dbReference type="EC" id="2.7.11.1"/>
    </reaction>
</comment>
<dbReference type="PRINTS" id="PR00449">
    <property type="entry name" value="RASTRNSFRMNG"/>
</dbReference>